<dbReference type="AlphaFoldDB" id="A0A382YVH4"/>
<dbReference type="EMBL" id="UINC01178599">
    <property type="protein sequence ID" value="SVD86845.1"/>
    <property type="molecule type" value="Genomic_DNA"/>
</dbReference>
<gene>
    <name evidence="2" type="ORF">METZ01_LOCUS439699</name>
</gene>
<evidence type="ECO:0000313" key="2">
    <source>
        <dbReference type="EMBL" id="SVD86845.1"/>
    </source>
</evidence>
<feature type="domain" description="YjeF N-terminal" evidence="1">
    <location>
        <begin position="8"/>
        <end position="47"/>
    </location>
</feature>
<name>A0A382YVH4_9ZZZZ</name>
<reference evidence="2" key="1">
    <citation type="submission" date="2018-05" db="EMBL/GenBank/DDBJ databases">
        <authorList>
            <person name="Lanie J.A."/>
            <person name="Ng W.-L."/>
            <person name="Kazmierczak K.M."/>
            <person name="Andrzejewski T.M."/>
            <person name="Davidsen T.M."/>
            <person name="Wayne K.J."/>
            <person name="Tettelin H."/>
            <person name="Glass J.I."/>
            <person name="Rusch D."/>
            <person name="Podicherti R."/>
            <person name="Tsui H.-C.T."/>
            <person name="Winkler M.E."/>
        </authorList>
    </citation>
    <scope>NUCLEOTIDE SEQUENCE</scope>
</reference>
<dbReference type="PROSITE" id="PS51385">
    <property type="entry name" value="YJEF_N"/>
    <property type="match status" value="1"/>
</dbReference>
<proteinExistence type="predicted"/>
<protein>
    <recommendedName>
        <fullName evidence="1">YjeF N-terminal domain-containing protein</fullName>
    </recommendedName>
</protein>
<accession>A0A382YVH4</accession>
<organism evidence="2">
    <name type="scientific">marine metagenome</name>
    <dbReference type="NCBI Taxonomy" id="408172"/>
    <lineage>
        <taxon>unclassified sequences</taxon>
        <taxon>metagenomes</taxon>
        <taxon>ecological metagenomes</taxon>
    </lineage>
</organism>
<dbReference type="InterPro" id="IPR004443">
    <property type="entry name" value="YjeF_N_dom"/>
</dbReference>
<feature type="non-terminal residue" evidence="2">
    <location>
        <position position="47"/>
    </location>
</feature>
<evidence type="ECO:0000259" key="1">
    <source>
        <dbReference type="PROSITE" id="PS51385"/>
    </source>
</evidence>
<sequence>MEISVDDMYKIENRGHEMGFLKKFMMENAGAAAVRRLVEKFGSVEGK</sequence>